<dbReference type="PANTHER" id="PTHR24243:SF230">
    <property type="entry name" value="G-PROTEIN COUPLED RECEPTORS FAMILY 1 PROFILE DOMAIN-CONTAINING PROTEIN"/>
    <property type="match status" value="1"/>
</dbReference>
<keyword evidence="5 8" id="KW-0472">Membrane</keyword>
<feature type="domain" description="G-protein coupled receptors family 1 profile" evidence="9">
    <location>
        <begin position="33"/>
        <end position="293"/>
    </location>
</feature>
<evidence type="ECO:0000256" key="3">
    <source>
        <dbReference type="ARBA" id="ARBA00022989"/>
    </source>
</evidence>
<keyword evidence="6" id="KW-0675">Receptor</keyword>
<accession>A0A818LDH8</accession>
<dbReference type="EMBL" id="CAJNYT010003548">
    <property type="protein sequence ID" value="CAF3574095.1"/>
    <property type="molecule type" value="Genomic_DNA"/>
</dbReference>
<evidence type="ECO:0000256" key="1">
    <source>
        <dbReference type="ARBA" id="ARBA00004141"/>
    </source>
</evidence>
<sequence>MSSTDDFVTEMNLVIRYFNISAGSLVFIVGLFGNIMNTIIFLSLKTFRKNPCAFCLLVMSIADSSLLLSSVLPNILLNIIKDHSDANKRLSCKIQTASAQIFGLMSHTTMCFGAIDQFTSTSLNEPRRRLNLKSIQCLIIIAIVISILYGIPFFIYYDAIPLSGTNVTVCLPKNSGGLFSKYVVYVDLPIFGGFLPVTIMSILGLLTFRNVRHMARKHTPISRLHLDQQLTGMILMKDLNFCVTVVPFLVVYIVRHIVSLHTNDTIIRTQFQLVNRVFVMLFYVNYADNFYIFVASSGRFRRQLKYVLINTHFKLWRAKRNMNRIHPAAERFELSLTSYFEHSSKKIQKTPDKCSTHHLNIFSNNFFGAYFLLVHLDNVYSTLFALVVFVSVFYPEFMGMLDLSVSA</sequence>
<name>A0A818LDH8_9BILA</name>
<proteinExistence type="predicted"/>
<evidence type="ECO:0000256" key="7">
    <source>
        <dbReference type="ARBA" id="ARBA00023224"/>
    </source>
</evidence>
<organism evidence="10 11">
    <name type="scientific">Rotaria socialis</name>
    <dbReference type="NCBI Taxonomy" id="392032"/>
    <lineage>
        <taxon>Eukaryota</taxon>
        <taxon>Metazoa</taxon>
        <taxon>Spiralia</taxon>
        <taxon>Gnathifera</taxon>
        <taxon>Rotifera</taxon>
        <taxon>Eurotatoria</taxon>
        <taxon>Bdelloidea</taxon>
        <taxon>Philodinida</taxon>
        <taxon>Philodinidae</taxon>
        <taxon>Rotaria</taxon>
    </lineage>
</organism>
<dbReference type="PANTHER" id="PTHR24243">
    <property type="entry name" value="G-PROTEIN COUPLED RECEPTOR"/>
    <property type="match status" value="1"/>
</dbReference>
<evidence type="ECO:0000256" key="5">
    <source>
        <dbReference type="ARBA" id="ARBA00023136"/>
    </source>
</evidence>
<feature type="transmembrane region" description="Helical" evidence="8">
    <location>
        <begin position="239"/>
        <end position="257"/>
    </location>
</feature>
<evidence type="ECO:0000256" key="6">
    <source>
        <dbReference type="ARBA" id="ARBA00023170"/>
    </source>
</evidence>
<keyword evidence="4" id="KW-0297">G-protein coupled receptor</keyword>
<keyword evidence="3 8" id="KW-1133">Transmembrane helix</keyword>
<feature type="transmembrane region" description="Helical" evidence="8">
    <location>
        <begin position="277"/>
        <end position="295"/>
    </location>
</feature>
<evidence type="ECO:0000256" key="2">
    <source>
        <dbReference type="ARBA" id="ARBA00022692"/>
    </source>
</evidence>
<evidence type="ECO:0000313" key="10">
    <source>
        <dbReference type="EMBL" id="CAF3574095.1"/>
    </source>
</evidence>
<dbReference type="PROSITE" id="PS50262">
    <property type="entry name" value="G_PROTEIN_RECEP_F1_2"/>
    <property type="match status" value="1"/>
</dbReference>
<gene>
    <name evidence="10" type="ORF">GRG538_LOCUS21376</name>
</gene>
<evidence type="ECO:0000313" key="11">
    <source>
        <dbReference type="Proteomes" id="UP000663872"/>
    </source>
</evidence>
<reference evidence="10" key="1">
    <citation type="submission" date="2021-02" db="EMBL/GenBank/DDBJ databases">
        <authorList>
            <person name="Nowell W R."/>
        </authorList>
    </citation>
    <scope>NUCLEOTIDE SEQUENCE</scope>
</reference>
<dbReference type="InterPro" id="IPR000276">
    <property type="entry name" value="GPCR_Rhodpsn"/>
</dbReference>
<evidence type="ECO:0000256" key="8">
    <source>
        <dbReference type="SAM" id="Phobius"/>
    </source>
</evidence>
<evidence type="ECO:0000256" key="4">
    <source>
        <dbReference type="ARBA" id="ARBA00023040"/>
    </source>
</evidence>
<dbReference type="InterPro" id="IPR017452">
    <property type="entry name" value="GPCR_Rhodpsn_7TM"/>
</dbReference>
<dbReference type="SUPFAM" id="SSF81321">
    <property type="entry name" value="Family A G protein-coupled receptor-like"/>
    <property type="match status" value="1"/>
</dbReference>
<protein>
    <recommendedName>
        <fullName evidence="9">G-protein coupled receptors family 1 profile domain-containing protein</fullName>
    </recommendedName>
</protein>
<comment type="subcellular location">
    <subcellularLocation>
        <location evidence="1">Membrane</location>
        <topology evidence="1">Multi-pass membrane protein</topology>
    </subcellularLocation>
</comment>
<dbReference type="AlphaFoldDB" id="A0A818LDH8"/>
<keyword evidence="2 8" id="KW-0812">Transmembrane</keyword>
<dbReference type="Pfam" id="PF00001">
    <property type="entry name" value="7tm_1"/>
    <property type="match status" value="1"/>
</dbReference>
<feature type="transmembrane region" description="Helical" evidence="8">
    <location>
        <begin position="54"/>
        <end position="77"/>
    </location>
</feature>
<dbReference type="GO" id="GO:0004930">
    <property type="term" value="F:G protein-coupled receptor activity"/>
    <property type="evidence" value="ECO:0007669"/>
    <property type="project" value="UniProtKB-KW"/>
</dbReference>
<dbReference type="GO" id="GO:0005886">
    <property type="term" value="C:plasma membrane"/>
    <property type="evidence" value="ECO:0007669"/>
    <property type="project" value="TreeGrafter"/>
</dbReference>
<dbReference type="Proteomes" id="UP000663872">
    <property type="component" value="Unassembled WGS sequence"/>
</dbReference>
<feature type="transmembrane region" description="Helical" evidence="8">
    <location>
        <begin position="182"/>
        <end position="208"/>
    </location>
</feature>
<keyword evidence="7" id="KW-0807">Transducer</keyword>
<dbReference type="Gene3D" id="1.20.1070.10">
    <property type="entry name" value="Rhodopsin 7-helix transmembrane proteins"/>
    <property type="match status" value="1"/>
</dbReference>
<feature type="transmembrane region" description="Helical" evidence="8">
    <location>
        <begin position="135"/>
        <end position="157"/>
    </location>
</feature>
<feature type="transmembrane region" description="Helical" evidence="8">
    <location>
        <begin position="20"/>
        <end position="42"/>
    </location>
</feature>
<feature type="transmembrane region" description="Helical" evidence="8">
    <location>
        <begin position="367"/>
        <end position="394"/>
    </location>
</feature>
<comment type="caution">
    <text evidence="10">The sequence shown here is derived from an EMBL/GenBank/DDBJ whole genome shotgun (WGS) entry which is preliminary data.</text>
</comment>
<evidence type="ECO:0000259" key="9">
    <source>
        <dbReference type="PROSITE" id="PS50262"/>
    </source>
</evidence>